<dbReference type="InterPro" id="IPR017853">
    <property type="entry name" value="GH"/>
</dbReference>
<reference evidence="1 2" key="1">
    <citation type="submission" date="2024-02" db="EMBL/GenBank/DDBJ databases">
        <authorList>
            <person name="Chen Y."/>
            <person name="Shah S."/>
            <person name="Dougan E. K."/>
            <person name="Thang M."/>
            <person name="Chan C."/>
        </authorList>
    </citation>
    <scope>NUCLEOTIDE SEQUENCE [LARGE SCALE GENOMIC DNA]</scope>
</reference>
<name>A0ABP0KA72_9DINO</name>
<comment type="caution">
    <text evidence="1">The sequence shown here is derived from an EMBL/GenBank/DDBJ whole genome shotgun (WGS) entry which is preliminary data.</text>
</comment>
<feature type="non-terminal residue" evidence="1">
    <location>
        <position position="319"/>
    </location>
</feature>
<dbReference type="Proteomes" id="UP001642464">
    <property type="component" value="Unassembled WGS sequence"/>
</dbReference>
<dbReference type="SUPFAM" id="SSF51445">
    <property type="entry name" value="(Trans)glycosidases"/>
    <property type="match status" value="1"/>
</dbReference>
<evidence type="ECO:0000313" key="2">
    <source>
        <dbReference type="Proteomes" id="UP001642464"/>
    </source>
</evidence>
<organism evidence="1 2">
    <name type="scientific">Durusdinium trenchii</name>
    <dbReference type="NCBI Taxonomy" id="1381693"/>
    <lineage>
        <taxon>Eukaryota</taxon>
        <taxon>Sar</taxon>
        <taxon>Alveolata</taxon>
        <taxon>Dinophyceae</taxon>
        <taxon>Suessiales</taxon>
        <taxon>Symbiodiniaceae</taxon>
        <taxon>Durusdinium</taxon>
    </lineage>
</organism>
<protein>
    <submittedName>
        <fullName evidence="1">Chitinase</fullName>
    </submittedName>
</protein>
<accession>A0ABP0KA72</accession>
<dbReference type="EMBL" id="CAXAMM010010580">
    <property type="protein sequence ID" value="CAK9023712.1"/>
    <property type="molecule type" value="Genomic_DNA"/>
</dbReference>
<gene>
    <name evidence="1" type="ORF">SCF082_LOCUS16313</name>
</gene>
<evidence type="ECO:0000313" key="1">
    <source>
        <dbReference type="EMBL" id="CAK9023712.1"/>
    </source>
</evidence>
<sequence length="319" mass="35957">MWLILSLIGLGHAAKSVGWVYVADPTQQRWEGLAFEAMDLMVVGPLGLQQCDWTPHRQSVFPYRPLFNCEASFGVNASFLDRFEHLLALARQRNPNLEVMAAQWYASDWEAPLESWGGSLGVYGPDIASEQLEGYASTVSAFLHRYNLTGYVLDYEGTNVLRWYPELLRQLLRVFRDRSGPHRLGVSPSTAQHLRGTNHLTDFVFLQSYTPGVDLQEYLDIFDASKVFLGMCRFGCDAHGSLPSAAREVQAKHLAGIHLWRLNDGDEGRMAEENELMRKVRTHLTPLGRRRRAELPSGFFNLVDAFPAASAPTNWSGEK</sequence>
<proteinExistence type="predicted"/>
<dbReference type="Gene3D" id="3.20.20.80">
    <property type="entry name" value="Glycosidases"/>
    <property type="match status" value="1"/>
</dbReference>
<keyword evidence="2" id="KW-1185">Reference proteome</keyword>